<dbReference type="Pfam" id="PF01079">
    <property type="entry name" value="Hint"/>
    <property type="match status" value="1"/>
</dbReference>
<reference evidence="3" key="1">
    <citation type="submission" date="2014-11" db="EMBL/GenBank/DDBJ databases">
        <authorList>
            <person name="Otto D Thomas"/>
            <person name="Naeem Raeece"/>
        </authorList>
    </citation>
    <scope>NUCLEOTIDE SEQUENCE</scope>
</reference>
<gene>
    <name evidence="3" type="ORF">Cvel_895</name>
</gene>
<evidence type="ECO:0000256" key="1">
    <source>
        <dbReference type="SAM" id="SignalP"/>
    </source>
</evidence>
<dbReference type="PROSITE" id="PS50817">
    <property type="entry name" value="INTEIN_N_TER"/>
    <property type="match status" value="1"/>
</dbReference>
<dbReference type="InterPro" id="IPR003587">
    <property type="entry name" value="Hint_dom_N"/>
</dbReference>
<dbReference type="InterPro" id="IPR052140">
    <property type="entry name" value="Dev_Signal_Hedgehog-like"/>
</dbReference>
<dbReference type="InterPro" id="IPR006141">
    <property type="entry name" value="Intein_N"/>
</dbReference>
<dbReference type="InterPro" id="IPR036844">
    <property type="entry name" value="Hint_dom_sf"/>
</dbReference>
<keyword evidence="1" id="KW-0732">Signal</keyword>
<proteinExistence type="predicted"/>
<evidence type="ECO:0000259" key="2">
    <source>
        <dbReference type="SMART" id="SM00306"/>
    </source>
</evidence>
<dbReference type="PANTHER" id="PTHR46706:SF12">
    <property type="entry name" value="PROTEIN QUA-1-RELATED"/>
    <property type="match status" value="1"/>
</dbReference>
<dbReference type="SUPFAM" id="SSF51294">
    <property type="entry name" value="Hedgehog/intein (Hint) domain"/>
    <property type="match status" value="1"/>
</dbReference>
<feature type="signal peptide" evidence="1">
    <location>
        <begin position="1"/>
        <end position="27"/>
    </location>
</feature>
<dbReference type="AlphaFoldDB" id="A0A0G4HAF2"/>
<dbReference type="InterPro" id="IPR001767">
    <property type="entry name" value="Hedgehog_Hint"/>
</dbReference>
<organism evidence="3">
    <name type="scientific">Chromera velia CCMP2878</name>
    <dbReference type="NCBI Taxonomy" id="1169474"/>
    <lineage>
        <taxon>Eukaryota</taxon>
        <taxon>Sar</taxon>
        <taxon>Alveolata</taxon>
        <taxon>Colpodellida</taxon>
        <taxon>Chromeraceae</taxon>
        <taxon>Chromera</taxon>
    </lineage>
</organism>
<dbReference type="SMART" id="SM00306">
    <property type="entry name" value="HintN"/>
    <property type="match status" value="1"/>
</dbReference>
<dbReference type="EMBL" id="CDMZ01002095">
    <property type="protein sequence ID" value="CEM40744.1"/>
    <property type="molecule type" value="Genomic_DNA"/>
</dbReference>
<dbReference type="VEuPathDB" id="CryptoDB:Cvel_895"/>
<dbReference type="GO" id="GO:0016540">
    <property type="term" value="P:protein autoprocessing"/>
    <property type="evidence" value="ECO:0007669"/>
    <property type="project" value="InterPro"/>
</dbReference>
<protein>
    <recommendedName>
        <fullName evidence="2">Hint domain-containing protein</fullName>
    </recommendedName>
</protein>
<dbReference type="GO" id="GO:0016539">
    <property type="term" value="P:intein-mediated protein splicing"/>
    <property type="evidence" value="ECO:0007669"/>
    <property type="project" value="InterPro"/>
</dbReference>
<accession>A0A0G4HAF2</accession>
<dbReference type="Gene3D" id="2.170.16.10">
    <property type="entry name" value="Hedgehog/Intein (Hint) domain"/>
    <property type="match status" value="1"/>
</dbReference>
<evidence type="ECO:0000313" key="3">
    <source>
        <dbReference type="EMBL" id="CEM40744.1"/>
    </source>
</evidence>
<dbReference type="PANTHER" id="PTHR46706">
    <property type="entry name" value="PROTEIN QUA-1-RELATED"/>
    <property type="match status" value="1"/>
</dbReference>
<feature type="chain" id="PRO_5005191318" description="Hint domain-containing protein" evidence="1">
    <location>
        <begin position="28"/>
        <end position="386"/>
    </location>
</feature>
<feature type="domain" description="Hint" evidence="2">
    <location>
        <begin position="61"/>
        <end position="167"/>
    </location>
</feature>
<name>A0A0G4HAF2_9ALVE</name>
<sequence length="386" mass="42762">MVRFSGHCLLFWAQFLVLFLGTPVVGGFTQMYVEMSSECTRRLASGRCDKWEHNGRMISPLACFPEGTLVQTSEGIVGIENLQVDDEVLAFDTRRETLEYTRLRGWLHRVENEVFEFLTLNGDLGSSITLSKRHNIAVRNGDGGGAGGISFKFAEDVIVGEFLINAEGVTEMVTDIQTVYARGLFAPLTENFVILTASPESPEQTEKEEAGEDTLVTHTPAFRGFLAHNFAHISRPQMWQGLFGLLLSGAEWLSPSINDLPSAVSSKLLQIDAQRQPTGTETATVTNRRRLDVPAYTHPLASFLQTLFPFVLVPEGLHDNPLTFVSPPGALPAQVRRLDTGSDAEAEREKRGMERITTTSMLATVEHVLINEDDDDDAHDSHEEQE</sequence>
<dbReference type="CDD" id="cd00081">
    <property type="entry name" value="Hint"/>
    <property type="match status" value="1"/>
</dbReference>